<evidence type="ECO:0000313" key="2">
    <source>
        <dbReference type="Proteomes" id="UP000238982"/>
    </source>
</evidence>
<reference evidence="1 2" key="1">
    <citation type="submission" date="2018-03" db="EMBL/GenBank/DDBJ databases">
        <authorList>
            <person name="Keele B.F."/>
        </authorList>
    </citation>
    <scope>NUCLEOTIDE SEQUENCE [LARGE SCALE GENOMIC DNA]</scope>
    <source>
        <strain evidence="1 2">AU19729</strain>
    </source>
</reference>
<protein>
    <submittedName>
        <fullName evidence="1">Uncharacterized protein</fullName>
    </submittedName>
</protein>
<gene>
    <name evidence="1" type="ORF">C6Q15_24990</name>
</gene>
<evidence type="ECO:0000313" key="1">
    <source>
        <dbReference type="EMBL" id="PRF55913.1"/>
    </source>
</evidence>
<dbReference type="EMBL" id="PVGH01000093">
    <property type="protein sequence ID" value="PRF55913.1"/>
    <property type="molecule type" value="Genomic_DNA"/>
</dbReference>
<dbReference type="AlphaFoldDB" id="A0A2S9MUG5"/>
<organism evidence="1 2">
    <name type="scientific">Burkholderia multivorans</name>
    <dbReference type="NCBI Taxonomy" id="87883"/>
    <lineage>
        <taxon>Bacteria</taxon>
        <taxon>Pseudomonadati</taxon>
        <taxon>Pseudomonadota</taxon>
        <taxon>Betaproteobacteria</taxon>
        <taxon>Burkholderiales</taxon>
        <taxon>Burkholderiaceae</taxon>
        <taxon>Burkholderia</taxon>
        <taxon>Burkholderia cepacia complex</taxon>
    </lineage>
</organism>
<proteinExistence type="predicted"/>
<comment type="caution">
    <text evidence="1">The sequence shown here is derived from an EMBL/GenBank/DDBJ whole genome shotgun (WGS) entry which is preliminary data.</text>
</comment>
<dbReference type="Proteomes" id="UP000238982">
    <property type="component" value="Unassembled WGS sequence"/>
</dbReference>
<accession>A0A2S9MUG5</accession>
<sequence>MVPAVEEWGVAQAGANARRAPADVVFYGTRSASDARAAARRTGRCAGRDMQAASARYVILRRDGT</sequence>
<name>A0A2S9MUG5_9BURK</name>